<feature type="domain" description="MIF4G" evidence="5">
    <location>
        <begin position="118"/>
        <end position="302"/>
    </location>
</feature>
<comment type="caution">
    <text evidence="6">The sequence shown here is derived from an EMBL/GenBank/DDBJ whole genome shotgun (WGS) entry which is preliminary data.</text>
</comment>
<evidence type="ECO:0000259" key="5">
    <source>
        <dbReference type="SMART" id="SM00543"/>
    </source>
</evidence>
<organism evidence="6 7">
    <name type="scientific">Aquatica leii</name>
    <dbReference type="NCBI Taxonomy" id="1421715"/>
    <lineage>
        <taxon>Eukaryota</taxon>
        <taxon>Metazoa</taxon>
        <taxon>Ecdysozoa</taxon>
        <taxon>Arthropoda</taxon>
        <taxon>Hexapoda</taxon>
        <taxon>Insecta</taxon>
        <taxon>Pterygota</taxon>
        <taxon>Neoptera</taxon>
        <taxon>Endopterygota</taxon>
        <taxon>Coleoptera</taxon>
        <taxon>Polyphaga</taxon>
        <taxon>Elateriformia</taxon>
        <taxon>Elateroidea</taxon>
        <taxon>Lampyridae</taxon>
        <taxon>Luciolinae</taxon>
        <taxon>Aquatica</taxon>
    </lineage>
</organism>
<dbReference type="InterPro" id="IPR003890">
    <property type="entry name" value="MIF4G-like_typ-3"/>
</dbReference>
<dbReference type="AlphaFoldDB" id="A0AAN7P4Z1"/>
<dbReference type="SMART" id="SM00543">
    <property type="entry name" value="MIF4G"/>
    <property type="match status" value="1"/>
</dbReference>
<gene>
    <name evidence="6" type="ORF">RN001_009253</name>
</gene>
<comment type="subcellular location">
    <subcellularLocation>
        <location evidence="1">Cytoplasm</location>
    </subcellularLocation>
</comment>
<keyword evidence="2" id="KW-0963">Cytoplasm</keyword>
<evidence type="ECO:0000256" key="4">
    <source>
        <dbReference type="SAM" id="MobiDB-lite"/>
    </source>
</evidence>
<dbReference type="GO" id="GO:0008494">
    <property type="term" value="F:translation activator activity"/>
    <property type="evidence" value="ECO:0007669"/>
    <property type="project" value="TreeGrafter"/>
</dbReference>
<reference evidence="7" key="1">
    <citation type="submission" date="2023-01" db="EMBL/GenBank/DDBJ databases">
        <title>Key to firefly adult light organ development and bioluminescence: homeobox transcription factors regulate luciferase expression and transportation to peroxisome.</title>
        <authorList>
            <person name="Fu X."/>
        </authorList>
    </citation>
    <scope>NUCLEOTIDE SEQUENCE [LARGE SCALE GENOMIC DNA]</scope>
</reference>
<sequence length="389" mass="44078">MDDDKTLWDGSTSDPPLRRPLPKNDTNTNSTLQETRGVDVSNSFKEDILAKSCLSVNAREWFPPNYNKNNVFNANVEHKSANDRLLKYKMPSNAQTVEKTNVDTFSRDEDNLEQRKSLEQLEDIMSNLIVDPGHFDNLLGLFIEILDPYYTDISFITYIAESIVGKALNESNFRYSAARLCNIIQDQCPLFRTALCLLCQKKVEAENDCNLSLLLAELYVQLSYDNIYGSLVIESLESTLLCGDGNSIKAVCQVLKLTGASLEARNKEAINAIFMKLIAVKESQILSIKNLIDSVLNLRSSNWGQIENNINVTNNRYQNQESQVFHDGPIFYGPDGHELSEEECQFLNENCSSQSEILSDCYDDYASELDPEMDEEMQAAYDQFLRLGK</sequence>
<keyword evidence="3" id="KW-0810">Translation regulation</keyword>
<dbReference type="InterPro" id="IPR051367">
    <property type="entry name" value="mRNA_TranslReg/HistoneTransl"/>
</dbReference>
<dbReference type="PANTHER" id="PTHR23254:SF15">
    <property type="entry name" value="POLYADENYLATE-BINDING PROTEIN-INTERACTING PROTEIN 1"/>
    <property type="match status" value="1"/>
</dbReference>
<proteinExistence type="predicted"/>
<dbReference type="Proteomes" id="UP001353858">
    <property type="component" value="Unassembled WGS sequence"/>
</dbReference>
<feature type="compositionally biased region" description="Polar residues" evidence="4">
    <location>
        <begin position="24"/>
        <end position="34"/>
    </location>
</feature>
<accession>A0AAN7P4Z1</accession>
<dbReference type="EMBL" id="JARPUR010000004">
    <property type="protein sequence ID" value="KAK4876747.1"/>
    <property type="molecule type" value="Genomic_DNA"/>
</dbReference>
<evidence type="ECO:0000256" key="1">
    <source>
        <dbReference type="ARBA" id="ARBA00004496"/>
    </source>
</evidence>
<dbReference type="PANTHER" id="PTHR23254">
    <property type="entry name" value="EIF4G DOMAIN PROTEIN"/>
    <property type="match status" value="1"/>
</dbReference>
<evidence type="ECO:0000313" key="6">
    <source>
        <dbReference type="EMBL" id="KAK4876747.1"/>
    </source>
</evidence>
<evidence type="ECO:0000256" key="3">
    <source>
        <dbReference type="ARBA" id="ARBA00022845"/>
    </source>
</evidence>
<protein>
    <recommendedName>
        <fullName evidence="5">MIF4G domain-containing protein</fullName>
    </recommendedName>
</protein>
<keyword evidence="7" id="KW-1185">Reference proteome</keyword>
<dbReference type="InterPro" id="IPR016024">
    <property type="entry name" value="ARM-type_fold"/>
</dbReference>
<evidence type="ECO:0000256" key="2">
    <source>
        <dbReference type="ARBA" id="ARBA00022490"/>
    </source>
</evidence>
<dbReference type="GO" id="GO:0006446">
    <property type="term" value="P:regulation of translational initiation"/>
    <property type="evidence" value="ECO:0007669"/>
    <property type="project" value="TreeGrafter"/>
</dbReference>
<dbReference type="Gene3D" id="1.25.40.180">
    <property type="match status" value="1"/>
</dbReference>
<dbReference type="GO" id="GO:0003723">
    <property type="term" value="F:RNA binding"/>
    <property type="evidence" value="ECO:0007669"/>
    <property type="project" value="InterPro"/>
</dbReference>
<feature type="region of interest" description="Disordered" evidence="4">
    <location>
        <begin position="1"/>
        <end position="38"/>
    </location>
</feature>
<dbReference type="GO" id="GO:0005737">
    <property type="term" value="C:cytoplasm"/>
    <property type="evidence" value="ECO:0007669"/>
    <property type="project" value="UniProtKB-SubCell"/>
</dbReference>
<evidence type="ECO:0000313" key="7">
    <source>
        <dbReference type="Proteomes" id="UP001353858"/>
    </source>
</evidence>
<dbReference type="SUPFAM" id="SSF48371">
    <property type="entry name" value="ARM repeat"/>
    <property type="match status" value="1"/>
</dbReference>
<name>A0AAN7P4Z1_9COLE</name>